<comment type="subcellular location">
    <subcellularLocation>
        <location evidence="1">Nucleus</location>
        <location evidence="1">Nucleoplasm</location>
    </subcellularLocation>
</comment>
<dbReference type="FunFam" id="1.10.10.10:FF:000158">
    <property type="entry name" value="La ribonucleoprotein domain family member 7"/>
    <property type="match status" value="1"/>
</dbReference>
<feature type="compositionally biased region" description="Basic residues" evidence="14">
    <location>
        <begin position="299"/>
        <end position="310"/>
    </location>
</feature>
<dbReference type="EMBL" id="JAFNEN010000064">
    <property type="protein sequence ID" value="KAG8196776.1"/>
    <property type="molecule type" value="Genomic_DNA"/>
</dbReference>
<dbReference type="PROSITE" id="PS51939">
    <property type="entry name" value="XRRM"/>
    <property type="match status" value="1"/>
</dbReference>
<dbReference type="SMART" id="SM00360">
    <property type="entry name" value="RRM"/>
    <property type="match status" value="1"/>
</dbReference>
<dbReference type="InterPro" id="IPR006630">
    <property type="entry name" value="La_HTH"/>
</dbReference>
<keyword evidence="8" id="KW-0805">Transcription regulation</keyword>
<keyword evidence="19" id="KW-1185">Reference proteome</keyword>
<dbReference type="PANTHER" id="PTHR22792">
    <property type="entry name" value="LUPUS LA PROTEIN-RELATED"/>
    <property type="match status" value="1"/>
</dbReference>
<dbReference type="InterPro" id="IPR035979">
    <property type="entry name" value="RBD_domain_sf"/>
</dbReference>
<dbReference type="Pfam" id="PF00076">
    <property type="entry name" value="RRM_1"/>
    <property type="match status" value="1"/>
</dbReference>
<keyword evidence="4" id="KW-0507">mRNA processing</keyword>
<name>A0AAV6VKT5_9ARAC</name>
<dbReference type="SUPFAM" id="SSF46785">
    <property type="entry name" value="Winged helix' DNA-binding domain"/>
    <property type="match status" value="1"/>
</dbReference>
<dbReference type="GO" id="GO:0007283">
    <property type="term" value="P:spermatogenesis"/>
    <property type="evidence" value="ECO:0007669"/>
    <property type="project" value="UniProtKB-KW"/>
</dbReference>
<dbReference type="PROSITE" id="PS50961">
    <property type="entry name" value="HTH_LA"/>
    <property type="match status" value="1"/>
</dbReference>
<dbReference type="InterPro" id="IPR036388">
    <property type="entry name" value="WH-like_DNA-bd_sf"/>
</dbReference>
<keyword evidence="9" id="KW-0804">Transcription</keyword>
<dbReference type="InterPro" id="IPR002344">
    <property type="entry name" value="Lupus_La"/>
</dbReference>
<evidence type="ECO:0000256" key="1">
    <source>
        <dbReference type="ARBA" id="ARBA00004642"/>
    </source>
</evidence>
<evidence type="ECO:0000256" key="4">
    <source>
        <dbReference type="ARBA" id="ARBA00022664"/>
    </source>
</evidence>
<evidence type="ECO:0000256" key="8">
    <source>
        <dbReference type="ARBA" id="ARBA00023015"/>
    </source>
</evidence>
<keyword evidence="5" id="KW-0221">Differentiation</keyword>
<dbReference type="SMART" id="SM00715">
    <property type="entry name" value="LA"/>
    <property type="match status" value="1"/>
</dbReference>
<feature type="domain" description="RRM" evidence="15">
    <location>
        <begin position="111"/>
        <end position="199"/>
    </location>
</feature>
<accession>A0AAV6VKT5</accession>
<dbReference type="CDD" id="cd07323">
    <property type="entry name" value="LAM"/>
    <property type="match status" value="1"/>
</dbReference>
<dbReference type="InterPro" id="IPR036390">
    <property type="entry name" value="WH_DNA-bd_sf"/>
</dbReference>
<dbReference type="InterPro" id="IPR034887">
    <property type="entry name" value="LARP7_RRM1"/>
</dbReference>
<evidence type="ECO:0000256" key="14">
    <source>
        <dbReference type="SAM" id="MobiDB-lite"/>
    </source>
</evidence>
<evidence type="ECO:0000256" key="7">
    <source>
        <dbReference type="ARBA" id="ARBA00022884"/>
    </source>
</evidence>
<keyword evidence="10" id="KW-0508">mRNA splicing</keyword>
<dbReference type="AlphaFoldDB" id="A0AAV6VKT5"/>
<sequence length="501" mass="57722">MEEITDHLSSKQLSGKKKKKLYTKINTQMEFYFSDSNLAKDKFLQNLINQDSEGYVDLEIFKTFNKLKELTEDIDVIAAAVSKSNILQVNEDKTRIRRVAPLGKPKDFDACTLYVEKLPSYVDHKWIKDVFENFGTVDHINIPRFKISKRVKGFAFVEFSSPESVDKACEHYKKNSDAKQCDESEEDDSKNVKSRKASQMSDTEEKSSKKRKTENVMGLSEEKNNIEETPQASKDREANSDSEMKRSANRKRKHEDSDTDIQPKKAKDADTGLQTSDSKEESQKQDNTNNNSADETEKRSKHKRKHKKKKADGSERPSLRVMSKYEWKSYRNRYLALQRSTMSHIKKQIMLETQELRELETSHKSETATEPPKKGLQFQPGVILKVALPKPIENSTEVKDKVKANATVAYIDAPLGHSELFIRCHNQEEALSIVQNKKLQNLGSVQLLLGADEQSYWQKIEDERNLKFSVPLPHKKRGRDKIIAKAAKLAEQKNKHIYFEE</sequence>
<dbReference type="GO" id="GO:0030154">
    <property type="term" value="P:cell differentiation"/>
    <property type="evidence" value="ECO:0007669"/>
    <property type="project" value="UniProtKB-KW"/>
</dbReference>
<dbReference type="PROSITE" id="PS50102">
    <property type="entry name" value="RRM"/>
    <property type="match status" value="1"/>
</dbReference>
<evidence type="ECO:0000256" key="9">
    <source>
        <dbReference type="ARBA" id="ARBA00023163"/>
    </source>
</evidence>
<dbReference type="InterPro" id="IPR012677">
    <property type="entry name" value="Nucleotide-bd_a/b_plait_sf"/>
</dbReference>
<evidence type="ECO:0000256" key="13">
    <source>
        <dbReference type="PROSITE-ProRule" id="PRU00332"/>
    </source>
</evidence>
<reference evidence="18 19" key="1">
    <citation type="journal article" date="2022" name="Nat. Ecol. Evol.">
        <title>A masculinizing supergene underlies an exaggerated male reproductive morph in a spider.</title>
        <authorList>
            <person name="Hendrickx F."/>
            <person name="De Corte Z."/>
            <person name="Sonet G."/>
            <person name="Van Belleghem S.M."/>
            <person name="Kostlbacher S."/>
            <person name="Vangestel C."/>
        </authorList>
    </citation>
    <scope>NUCLEOTIDE SEQUENCE [LARGE SCALE GENOMIC DNA]</scope>
    <source>
        <strain evidence="18">W744_W776</strain>
    </source>
</reference>
<feature type="region of interest" description="Disordered" evidence="14">
    <location>
        <begin position="175"/>
        <end position="318"/>
    </location>
</feature>
<comment type="caution">
    <text evidence="18">The sequence shown here is derived from an EMBL/GenBank/DDBJ whole genome shotgun (WGS) entry which is preliminary data.</text>
</comment>
<evidence type="ECO:0000313" key="19">
    <source>
        <dbReference type="Proteomes" id="UP000827092"/>
    </source>
</evidence>
<dbReference type="PRINTS" id="PR00302">
    <property type="entry name" value="LUPUSLA"/>
</dbReference>
<dbReference type="InterPro" id="IPR045180">
    <property type="entry name" value="La_dom_prot"/>
</dbReference>
<feature type="compositionally biased region" description="Basic and acidic residues" evidence="14">
    <location>
        <begin position="261"/>
        <end position="270"/>
    </location>
</feature>
<dbReference type="Gene3D" id="1.10.10.10">
    <property type="entry name" value="Winged helix-like DNA-binding domain superfamily/Winged helix DNA-binding domain"/>
    <property type="match status" value="1"/>
</dbReference>
<keyword evidence="6" id="KW-0744">Spermatogenesis</keyword>
<dbReference type="CDD" id="cd12290">
    <property type="entry name" value="RRM1_LARP7"/>
    <property type="match status" value="1"/>
</dbReference>
<dbReference type="SUPFAM" id="SSF54928">
    <property type="entry name" value="RNA-binding domain, RBD"/>
    <property type="match status" value="1"/>
</dbReference>
<organism evidence="18 19">
    <name type="scientific">Oedothorax gibbosus</name>
    <dbReference type="NCBI Taxonomy" id="931172"/>
    <lineage>
        <taxon>Eukaryota</taxon>
        <taxon>Metazoa</taxon>
        <taxon>Ecdysozoa</taxon>
        <taxon>Arthropoda</taxon>
        <taxon>Chelicerata</taxon>
        <taxon>Arachnida</taxon>
        <taxon>Araneae</taxon>
        <taxon>Araneomorphae</taxon>
        <taxon>Entelegynae</taxon>
        <taxon>Araneoidea</taxon>
        <taxon>Linyphiidae</taxon>
        <taxon>Erigoninae</taxon>
        <taxon>Oedothorax</taxon>
    </lineage>
</organism>
<dbReference type="Pfam" id="PF05383">
    <property type="entry name" value="La"/>
    <property type="match status" value="1"/>
</dbReference>
<evidence type="ECO:0000259" key="17">
    <source>
        <dbReference type="PROSITE" id="PS51939"/>
    </source>
</evidence>
<dbReference type="Gene3D" id="3.30.70.330">
    <property type="match status" value="2"/>
</dbReference>
<evidence type="ECO:0000256" key="11">
    <source>
        <dbReference type="ARBA" id="ARBA00023242"/>
    </source>
</evidence>
<evidence type="ECO:0000256" key="2">
    <source>
        <dbReference type="ARBA" id="ARBA00008680"/>
    </source>
</evidence>
<evidence type="ECO:0000259" key="16">
    <source>
        <dbReference type="PROSITE" id="PS50961"/>
    </source>
</evidence>
<protein>
    <recommendedName>
        <fullName evidence="3">La-related protein 7</fullName>
    </recommendedName>
    <alternativeName>
        <fullName evidence="12">La ribonucleoprotein domain family member 7</fullName>
    </alternativeName>
</protein>
<evidence type="ECO:0000256" key="12">
    <source>
        <dbReference type="ARBA" id="ARBA00029640"/>
    </source>
</evidence>
<feature type="domain" description="HTH La-type RNA-binding" evidence="16">
    <location>
        <begin position="15"/>
        <end position="106"/>
    </location>
</feature>
<evidence type="ECO:0000313" key="18">
    <source>
        <dbReference type="EMBL" id="KAG8196776.1"/>
    </source>
</evidence>
<keyword evidence="11" id="KW-0539">Nucleus</keyword>
<dbReference type="InterPro" id="IPR000504">
    <property type="entry name" value="RRM_dom"/>
</dbReference>
<dbReference type="GO" id="GO:0003723">
    <property type="term" value="F:RNA binding"/>
    <property type="evidence" value="ECO:0007669"/>
    <property type="project" value="UniProtKB-UniRule"/>
</dbReference>
<dbReference type="GO" id="GO:1990904">
    <property type="term" value="C:ribonucleoprotein complex"/>
    <property type="evidence" value="ECO:0007669"/>
    <property type="project" value="UniProtKB-UniRule"/>
</dbReference>
<evidence type="ECO:0000256" key="5">
    <source>
        <dbReference type="ARBA" id="ARBA00022782"/>
    </source>
</evidence>
<evidence type="ECO:0000256" key="3">
    <source>
        <dbReference type="ARBA" id="ARBA00015867"/>
    </source>
</evidence>
<dbReference type="PANTHER" id="PTHR22792:SF62">
    <property type="entry name" value="LA-RELATED PROTEIN 7"/>
    <property type="match status" value="1"/>
</dbReference>
<dbReference type="GO" id="GO:0005654">
    <property type="term" value="C:nucleoplasm"/>
    <property type="evidence" value="ECO:0007669"/>
    <property type="project" value="UniProtKB-SubCell"/>
</dbReference>
<dbReference type="Pfam" id="PF08777">
    <property type="entry name" value="RRM_3"/>
    <property type="match status" value="1"/>
</dbReference>
<evidence type="ECO:0000256" key="10">
    <source>
        <dbReference type="ARBA" id="ARBA00023187"/>
    </source>
</evidence>
<dbReference type="GO" id="GO:0006397">
    <property type="term" value="P:mRNA processing"/>
    <property type="evidence" value="ECO:0007669"/>
    <property type="project" value="UniProtKB-KW"/>
</dbReference>
<keyword evidence="7 13" id="KW-0694">RNA-binding</keyword>
<comment type="similarity">
    <text evidence="2">Belongs to the LARP7 family.</text>
</comment>
<evidence type="ECO:0000259" key="15">
    <source>
        <dbReference type="PROSITE" id="PS50102"/>
    </source>
</evidence>
<dbReference type="Proteomes" id="UP000827092">
    <property type="component" value="Unassembled WGS sequence"/>
</dbReference>
<dbReference type="InterPro" id="IPR014886">
    <property type="entry name" value="La_xRRM"/>
</dbReference>
<feature type="compositionally biased region" description="Basic and acidic residues" evidence="14">
    <location>
        <begin position="233"/>
        <end position="246"/>
    </location>
</feature>
<proteinExistence type="inferred from homology"/>
<evidence type="ECO:0000256" key="6">
    <source>
        <dbReference type="ARBA" id="ARBA00022871"/>
    </source>
</evidence>
<gene>
    <name evidence="18" type="ORF">JTE90_014508</name>
</gene>
<dbReference type="GO" id="GO:0008380">
    <property type="term" value="P:RNA splicing"/>
    <property type="evidence" value="ECO:0007669"/>
    <property type="project" value="UniProtKB-KW"/>
</dbReference>
<feature type="domain" description="XRRM" evidence="17">
    <location>
        <begin position="377"/>
        <end position="488"/>
    </location>
</feature>